<dbReference type="AlphaFoldDB" id="A0A8J6EEB3"/>
<proteinExistence type="predicted"/>
<feature type="region of interest" description="Disordered" evidence="1">
    <location>
        <begin position="1"/>
        <end position="20"/>
    </location>
</feature>
<dbReference type="EMBL" id="WNTK01001368">
    <property type="protein sequence ID" value="KAG9467461.1"/>
    <property type="molecule type" value="Genomic_DNA"/>
</dbReference>
<feature type="compositionally biased region" description="Basic and acidic residues" evidence="1">
    <location>
        <begin position="50"/>
        <end position="68"/>
    </location>
</feature>
<organism evidence="2 3">
    <name type="scientific">Eleutherodactylus coqui</name>
    <name type="common">Puerto Rican coqui</name>
    <dbReference type="NCBI Taxonomy" id="57060"/>
    <lineage>
        <taxon>Eukaryota</taxon>
        <taxon>Metazoa</taxon>
        <taxon>Chordata</taxon>
        <taxon>Craniata</taxon>
        <taxon>Vertebrata</taxon>
        <taxon>Euteleostomi</taxon>
        <taxon>Amphibia</taxon>
        <taxon>Batrachia</taxon>
        <taxon>Anura</taxon>
        <taxon>Neobatrachia</taxon>
        <taxon>Hyloidea</taxon>
        <taxon>Eleutherodactylidae</taxon>
        <taxon>Eleutherodactylinae</taxon>
        <taxon>Eleutherodactylus</taxon>
        <taxon>Eleutherodactylus</taxon>
    </lineage>
</organism>
<accession>A0A8J6EEB3</accession>
<feature type="compositionally biased region" description="Gly residues" evidence="1">
    <location>
        <begin position="70"/>
        <end position="80"/>
    </location>
</feature>
<protein>
    <submittedName>
        <fullName evidence="2">Uncharacterized protein</fullName>
    </submittedName>
</protein>
<reference evidence="2" key="1">
    <citation type="thesis" date="2020" institute="ProQuest LLC" country="789 East Eisenhower Parkway, Ann Arbor, MI, USA">
        <title>Comparative Genomics and Chromosome Evolution.</title>
        <authorList>
            <person name="Mudd A.B."/>
        </authorList>
    </citation>
    <scope>NUCLEOTIDE SEQUENCE</scope>
    <source>
        <strain evidence="2">HN-11 Male</strain>
        <tissue evidence="2">Kidney and liver</tissue>
    </source>
</reference>
<keyword evidence="3" id="KW-1185">Reference proteome</keyword>
<dbReference type="Proteomes" id="UP000770717">
    <property type="component" value="Unassembled WGS sequence"/>
</dbReference>
<evidence type="ECO:0000313" key="3">
    <source>
        <dbReference type="Proteomes" id="UP000770717"/>
    </source>
</evidence>
<name>A0A8J6EEB3_ELECQ</name>
<gene>
    <name evidence="2" type="ORF">GDO78_014903</name>
</gene>
<evidence type="ECO:0000313" key="2">
    <source>
        <dbReference type="EMBL" id="KAG9467461.1"/>
    </source>
</evidence>
<sequence>MSFKQHPIQRHRSEGHMAAQNVSLRREIVQLEKPQKAFTRTGKQKKRWWKGQDSRQRREGAYMKEVHGNGRTGEGGGGVTTMGECQAVCHN</sequence>
<comment type="caution">
    <text evidence="2">The sequence shown here is derived from an EMBL/GenBank/DDBJ whole genome shotgun (WGS) entry which is preliminary data.</text>
</comment>
<evidence type="ECO:0000256" key="1">
    <source>
        <dbReference type="SAM" id="MobiDB-lite"/>
    </source>
</evidence>
<feature type="region of interest" description="Disordered" evidence="1">
    <location>
        <begin position="33"/>
        <end position="91"/>
    </location>
</feature>